<dbReference type="SUPFAM" id="SSF56601">
    <property type="entry name" value="beta-lactamase/transpeptidase-like"/>
    <property type="match status" value="1"/>
</dbReference>
<feature type="region of interest" description="Disordered" evidence="3">
    <location>
        <begin position="35"/>
        <end position="66"/>
    </location>
</feature>
<accession>A0ABW1LDW5</accession>
<organism evidence="5 6">
    <name type="scientific">Nocardioides hankookensis</name>
    <dbReference type="NCBI Taxonomy" id="443157"/>
    <lineage>
        <taxon>Bacteria</taxon>
        <taxon>Bacillati</taxon>
        <taxon>Actinomycetota</taxon>
        <taxon>Actinomycetes</taxon>
        <taxon>Propionibacteriales</taxon>
        <taxon>Nocardioidaceae</taxon>
        <taxon>Nocardioides</taxon>
    </lineage>
</organism>
<dbReference type="EC" id="3.4.16.4" evidence="5"/>
<protein>
    <submittedName>
        <fullName evidence="5">D-alanyl-D-alanine carboxypeptidase/D-alanyl-D-alanine-endopeptidase</fullName>
        <ecNumber evidence="5">3.4.16.4</ecNumber>
    </submittedName>
</protein>
<reference evidence="6" key="1">
    <citation type="journal article" date="2019" name="Int. J. Syst. Evol. Microbiol.">
        <title>The Global Catalogue of Microorganisms (GCM) 10K type strain sequencing project: providing services to taxonomists for standard genome sequencing and annotation.</title>
        <authorList>
            <consortium name="The Broad Institute Genomics Platform"/>
            <consortium name="The Broad Institute Genome Sequencing Center for Infectious Disease"/>
            <person name="Wu L."/>
            <person name="Ma J."/>
        </authorList>
    </citation>
    <scope>NUCLEOTIDE SEQUENCE [LARGE SCALE GENOMIC DNA]</scope>
    <source>
        <strain evidence="6">CCUG 54522</strain>
    </source>
</reference>
<evidence type="ECO:0000256" key="3">
    <source>
        <dbReference type="SAM" id="MobiDB-lite"/>
    </source>
</evidence>
<keyword evidence="4" id="KW-0812">Transmembrane</keyword>
<keyword evidence="5" id="KW-0121">Carboxypeptidase</keyword>
<comment type="similarity">
    <text evidence="1">Belongs to the peptidase S13 family.</text>
</comment>
<dbReference type="PANTHER" id="PTHR30023:SF0">
    <property type="entry name" value="PENICILLIN-SENSITIVE CARBOXYPEPTIDASE A"/>
    <property type="match status" value="1"/>
</dbReference>
<proteinExistence type="inferred from homology"/>
<dbReference type="PRINTS" id="PR00922">
    <property type="entry name" value="DADACBPTASE3"/>
</dbReference>
<keyword evidence="4" id="KW-0472">Membrane</keyword>
<dbReference type="Gene3D" id="3.40.710.10">
    <property type="entry name" value="DD-peptidase/beta-lactamase superfamily"/>
    <property type="match status" value="1"/>
</dbReference>
<feature type="compositionally biased region" description="Pro residues" evidence="3">
    <location>
        <begin position="48"/>
        <end position="61"/>
    </location>
</feature>
<dbReference type="PANTHER" id="PTHR30023">
    <property type="entry name" value="D-ALANYL-D-ALANINE CARBOXYPEPTIDASE"/>
    <property type="match status" value="1"/>
</dbReference>
<dbReference type="Pfam" id="PF02113">
    <property type="entry name" value="Peptidase_S13"/>
    <property type="match status" value="2"/>
</dbReference>
<keyword evidence="6" id="KW-1185">Reference proteome</keyword>
<evidence type="ECO:0000256" key="2">
    <source>
        <dbReference type="ARBA" id="ARBA00022801"/>
    </source>
</evidence>
<dbReference type="GO" id="GO:0009002">
    <property type="term" value="F:serine-type D-Ala-D-Ala carboxypeptidase activity"/>
    <property type="evidence" value="ECO:0007669"/>
    <property type="project" value="UniProtKB-EC"/>
</dbReference>
<evidence type="ECO:0000313" key="5">
    <source>
        <dbReference type="EMBL" id="MFC6042155.1"/>
    </source>
</evidence>
<comment type="caution">
    <text evidence="5">The sequence shown here is derived from an EMBL/GenBank/DDBJ whole genome shotgun (WGS) entry which is preliminary data.</text>
</comment>
<name>A0ABW1LDW5_9ACTN</name>
<sequence>MGRRDARHGSRLAFWLPVVLVLALLAGGGTAYWLDRDQPDPDHDPEQVAPPPGLELPPLTTPSPVAAAATGAADPAKVRQALAPLLRDGDLGPHVVATVAGSDGTSLLQRGKDAAIPASTLKLLTSAAALETMGANHTFATTVVTAGPRGIVLVGGGDPLLSSTRPARDDYPRPADVVTLARATAAQLRASGTTRVRLGYDATLFTGPDVSPHWPASYVPDDVAAPIQSLWVDEGWSPEGDPVDDPAQVAATVFAGALAKAGIDVVGVPVPRAADPAATELARVTSPPLSQLVEHTLLVSDNQAAEVLARHVAIATGAPATFTDGADAVLATIGELGVPTAGATTYDGSGLSRDNRLAPATLTALLDVAGAAEHPELRSVLTGLPVAAFSGSLSERFDGTADASGRGSVRAKTGTLTGVSGLAGTVVDRTGTPMVFAVLADDIALLDTLDARDALDDIASALAACRCAA</sequence>
<keyword evidence="4" id="KW-1133">Transmembrane helix</keyword>
<feature type="transmembrane region" description="Helical" evidence="4">
    <location>
        <begin position="12"/>
        <end position="34"/>
    </location>
</feature>
<dbReference type="RefSeq" id="WP_379150448.1">
    <property type="nucleotide sequence ID" value="NZ_JBHSRJ010000002.1"/>
</dbReference>
<evidence type="ECO:0000256" key="4">
    <source>
        <dbReference type="SAM" id="Phobius"/>
    </source>
</evidence>
<dbReference type="EMBL" id="JBHSRJ010000002">
    <property type="protein sequence ID" value="MFC6042155.1"/>
    <property type="molecule type" value="Genomic_DNA"/>
</dbReference>
<feature type="compositionally biased region" description="Basic and acidic residues" evidence="3">
    <location>
        <begin position="35"/>
        <end position="46"/>
    </location>
</feature>
<evidence type="ECO:0000256" key="1">
    <source>
        <dbReference type="ARBA" id="ARBA00006096"/>
    </source>
</evidence>
<keyword evidence="2 5" id="KW-0378">Hydrolase</keyword>
<dbReference type="Gene3D" id="3.50.80.20">
    <property type="entry name" value="D-Ala-D-Ala carboxypeptidase C, peptidase S13"/>
    <property type="match status" value="1"/>
</dbReference>
<gene>
    <name evidence="5" type="primary">dacB</name>
    <name evidence="5" type="ORF">ACFPYL_03680</name>
</gene>
<dbReference type="NCBIfam" id="TIGR00666">
    <property type="entry name" value="PBP4"/>
    <property type="match status" value="1"/>
</dbReference>
<dbReference type="InterPro" id="IPR012338">
    <property type="entry name" value="Beta-lactam/transpept-like"/>
</dbReference>
<evidence type="ECO:0000313" key="6">
    <source>
        <dbReference type="Proteomes" id="UP001596135"/>
    </source>
</evidence>
<keyword evidence="5" id="KW-0645">Protease</keyword>
<dbReference type="InterPro" id="IPR000667">
    <property type="entry name" value="Peptidase_S13"/>
</dbReference>
<dbReference type="Proteomes" id="UP001596135">
    <property type="component" value="Unassembled WGS sequence"/>
</dbReference>